<dbReference type="Gene3D" id="2.40.10.10">
    <property type="entry name" value="Trypsin-like serine proteases"/>
    <property type="match status" value="2"/>
</dbReference>
<dbReference type="SUPFAM" id="SSF50494">
    <property type="entry name" value="Trypsin-like serine proteases"/>
    <property type="match status" value="1"/>
</dbReference>
<evidence type="ECO:0000256" key="1">
    <source>
        <dbReference type="ARBA" id="ARBA00008764"/>
    </source>
</evidence>
<evidence type="ECO:0000256" key="4">
    <source>
        <dbReference type="ARBA" id="ARBA00022801"/>
    </source>
</evidence>
<evidence type="ECO:0000256" key="3">
    <source>
        <dbReference type="ARBA" id="ARBA00022729"/>
    </source>
</evidence>
<dbReference type="InterPro" id="IPR008256">
    <property type="entry name" value="Peptidase_S1B"/>
</dbReference>
<dbReference type="Proteomes" id="UP001500393">
    <property type="component" value="Unassembled WGS sequence"/>
</dbReference>
<evidence type="ECO:0000256" key="2">
    <source>
        <dbReference type="ARBA" id="ARBA00022670"/>
    </source>
</evidence>
<keyword evidence="4 6" id="KW-0378">Hydrolase</keyword>
<evidence type="ECO:0000313" key="8">
    <source>
        <dbReference type="Proteomes" id="UP001500393"/>
    </source>
</evidence>
<dbReference type="InterPro" id="IPR043504">
    <property type="entry name" value="Peptidase_S1_PA_chymotrypsin"/>
</dbReference>
<sequence>MWTEEDLIEIIHRFPAVADEALQAVQQGEGTPLTLDAFEAAAAVLQTDAAELCIGQLVAKGLLDGFAQALRARGLEIDTTAAVSDRINFEGMSDFLERAKTFRCRVEVDDTFRGSGCLVGPGLVLTAWHVVRVQGPGIVQNPEPKVSVTLADGSTHQAAVPPSYASPCGDDEWRSLSPRSDADVLDRHDVALLALRTPAARHLGFARIPAVVPPAASRSKLYLLDFPMGQDKQLGEGTTWKIRSVSARLRHDIKTGSGSSGGACFNSSYELFGLHQGGHGKGRNGKYGRLVPLSLFIDDLAALITTDIAPTGLWHLDGQSSQLVIGRDLFVSAVAEAGKETTRVRGIRVKRRNVAGGDETGLGFSHRMLNELLLRRGGEHLLVRIPLDEPVADLISDISQRIQAAGVAATLVPSPGGVDPAQAAPEAAARDQASRLAAAVNEAAAELGRTVWLFVDTPSVPLPEPARLHLEGLVAACLAQPRIRLVIAGLETMPLAGLEFSAPEAAAVDGPPGMVVDYVGGFTRDDLLNCLTRAAEELSGEVDAGGIGDQADLALLGLDDFNGVYGDPDLSTVVARLQPYLTLLRRRGGIA</sequence>
<comment type="similarity">
    <text evidence="1 6">Belongs to the peptidase S1B family.</text>
</comment>
<evidence type="ECO:0000256" key="5">
    <source>
        <dbReference type="ARBA" id="ARBA00022825"/>
    </source>
</evidence>
<evidence type="ECO:0000313" key="7">
    <source>
        <dbReference type="EMBL" id="GAA1553069.1"/>
    </source>
</evidence>
<name>A0ABP4N4C4_9ACTN</name>
<proteinExistence type="inferred from homology"/>
<protein>
    <recommendedName>
        <fullName evidence="6">Serine protease</fullName>
        <ecNumber evidence="6">3.4.21.-</ecNumber>
    </recommendedName>
</protein>
<dbReference type="RefSeq" id="WP_344208936.1">
    <property type="nucleotide sequence ID" value="NZ_BAAAOS010000005.1"/>
</dbReference>
<dbReference type="PRINTS" id="PR00839">
    <property type="entry name" value="V8PROTEASE"/>
</dbReference>
<keyword evidence="3" id="KW-0732">Signal</keyword>
<keyword evidence="5 6" id="KW-0720">Serine protease</keyword>
<organism evidence="7 8">
    <name type="scientific">Kribbella sancticallisti</name>
    <dbReference type="NCBI Taxonomy" id="460087"/>
    <lineage>
        <taxon>Bacteria</taxon>
        <taxon>Bacillati</taxon>
        <taxon>Actinomycetota</taxon>
        <taxon>Actinomycetes</taxon>
        <taxon>Propionibacteriales</taxon>
        <taxon>Kribbellaceae</taxon>
        <taxon>Kribbella</taxon>
    </lineage>
</organism>
<dbReference type="Pfam" id="PF13365">
    <property type="entry name" value="Trypsin_2"/>
    <property type="match status" value="1"/>
</dbReference>
<keyword evidence="2 6" id="KW-0645">Protease</keyword>
<gene>
    <name evidence="7" type="ORF">GCM10009789_03250</name>
</gene>
<dbReference type="InterPro" id="IPR009003">
    <property type="entry name" value="Peptidase_S1_PA"/>
</dbReference>
<dbReference type="EC" id="3.4.21.-" evidence="6"/>
<keyword evidence="8" id="KW-1185">Reference proteome</keyword>
<dbReference type="EMBL" id="BAAAOS010000005">
    <property type="protein sequence ID" value="GAA1553069.1"/>
    <property type="molecule type" value="Genomic_DNA"/>
</dbReference>
<comment type="caution">
    <text evidence="7">The sequence shown here is derived from an EMBL/GenBank/DDBJ whole genome shotgun (WGS) entry which is preliminary data.</text>
</comment>
<evidence type="ECO:0000256" key="6">
    <source>
        <dbReference type="RuleBase" id="RU004296"/>
    </source>
</evidence>
<reference evidence="8" key="1">
    <citation type="journal article" date="2019" name="Int. J. Syst. Evol. Microbiol.">
        <title>The Global Catalogue of Microorganisms (GCM) 10K type strain sequencing project: providing services to taxonomists for standard genome sequencing and annotation.</title>
        <authorList>
            <consortium name="The Broad Institute Genomics Platform"/>
            <consortium name="The Broad Institute Genome Sequencing Center for Infectious Disease"/>
            <person name="Wu L."/>
            <person name="Ma J."/>
        </authorList>
    </citation>
    <scope>NUCLEOTIDE SEQUENCE [LARGE SCALE GENOMIC DNA]</scope>
    <source>
        <strain evidence="8">JCM 14969</strain>
    </source>
</reference>
<accession>A0ABP4N4C4</accession>